<dbReference type="RefSeq" id="WP_216631984.1">
    <property type="nucleotide sequence ID" value="NZ_JAHLQN010000001.1"/>
</dbReference>
<proteinExistence type="predicted"/>
<feature type="domain" description="DUF6291" evidence="2">
    <location>
        <begin position="12"/>
        <end position="73"/>
    </location>
</feature>
<name>A0ABS6F8U8_9FIRM</name>
<dbReference type="Pfam" id="PF19808">
    <property type="entry name" value="DUF6291"/>
    <property type="match status" value="1"/>
</dbReference>
<keyword evidence="4" id="KW-1185">Reference proteome</keyword>
<feature type="compositionally biased region" description="Pro residues" evidence="1">
    <location>
        <begin position="98"/>
        <end position="107"/>
    </location>
</feature>
<dbReference type="EMBL" id="JAHLQN010000001">
    <property type="protein sequence ID" value="MBU5626503.1"/>
    <property type="molecule type" value="Genomic_DNA"/>
</dbReference>
<dbReference type="InterPro" id="IPR046258">
    <property type="entry name" value="DUF6291"/>
</dbReference>
<dbReference type="Proteomes" id="UP000787672">
    <property type="component" value="Unassembled WGS sequence"/>
</dbReference>
<evidence type="ECO:0000313" key="3">
    <source>
        <dbReference type="EMBL" id="MBU5626503.1"/>
    </source>
</evidence>
<protein>
    <recommendedName>
        <fullName evidence="2">DUF6291 domain-containing protein</fullName>
    </recommendedName>
</protein>
<feature type="region of interest" description="Disordered" evidence="1">
    <location>
        <begin position="59"/>
        <end position="128"/>
    </location>
</feature>
<evidence type="ECO:0000259" key="2">
    <source>
        <dbReference type="Pfam" id="PF19808"/>
    </source>
</evidence>
<evidence type="ECO:0000313" key="4">
    <source>
        <dbReference type="Proteomes" id="UP000787672"/>
    </source>
</evidence>
<reference evidence="3 4" key="1">
    <citation type="submission" date="2021-06" db="EMBL/GenBank/DDBJ databases">
        <authorList>
            <person name="Sun Q."/>
            <person name="Li D."/>
        </authorList>
    </citation>
    <scope>NUCLEOTIDE SEQUENCE [LARGE SCALE GENOMIC DNA]</scope>
    <source>
        <strain evidence="3 4">MSJ-2</strain>
    </source>
</reference>
<sequence>MEYIKIPIICVEAILALGEAERGRLLRSLLVYGSGGGAAEGGGNEKTVFLVLKAQMDKDAKSRERERERKREQRWGQVGTSWDKPGQLGTSWDTPFPLSSPPTPPVPISLTPKEKPPKGGKKKPLFSPPTAEEAKAYCAQYGIEAERFVDYYAAQGWKLSNGNPMKDWRAAVRNWAHRRAGAEGKEDWSVDG</sequence>
<accession>A0ABS6F8U8</accession>
<feature type="compositionally biased region" description="Basic and acidic residues" evidence="1">
    <location>
        <begin position="59"/>
        <end position="74"/>
    </location>
</feature>
<gene>
    <name evidence="3" type="ORF">KQI82_06165</name>
</gene>
<evidence type="ECO:0000256" key="1">
    <source>
        <dbReference type="SAM" id="MobiDB-lite"/>
    </source>
</evidence>
<organism evidence="3 4">
    <name type="scientific">Dysosmobacter acutus</name>
    <dbReference type="NCBI Taxonomy" id="2841504"/>
    <lineage>
        <taxon>Bacteria</taxon>
        <taxon>Bacillati</taxon>
        <taxon>Bacillota</taxon>
        <taxon>Clostridia</taxon>
        <taxon>Eubacteriales</taxon>
        <taxon>Oscillospiraceae</taxon>
        <taxon>Dysosmobacter</taxon>
    </lineage>
</organism>
<comment type="caution">
    <text evidence="3">The sequence shown here is derived from an EMBL/GenBank/DDBJ whole genome shotgun (WGS) entry which is preliminary data.</text>
</comment>